<dbReference type="SUPFAM" id="SSF46626">
    <property type="entry name" value="Cytochrome c"/>
    <property type="match status" value="2"/>
</dbReference>
<dbReference type="PANTHER" id="PTHR35008:SF4">
    <property type="entry name" value="BLL4482 PROTEIN"/>
    <property type="match status" value="1"/>
</dbReference>
<dbReference type="PANTHER" id="PTHR35008">
    <property type="entry name" value="BLL4482 PROTEIN-RELATED"/>
    <property type="match status" value="1"/>
</dbReference>
<accession>A0ABP8JAU9</accession>
<evidence type="ECO:0000256" key="1">
    <source>
        <dbReference type="ARBA" id="ARBA00022617"/>
    </source>
</evidence>
<comment type="caution">
    <text evidence="6">The sequence shown here is derived from an EMBL/GenBank/DDBJ whole genome shotgun (WGS) entry which is preliminary data.</text>
</comment>
<dbReference type="InterPro" id="IPR036909">
    <property type="entry name" value="Cyt_c-like_dom_sf"/>
</dbReference>
<name>A0ABP8JAU9_9BACT</name>
<keyword evidence="1 4" id="KW-0349">Heme</keyword>
<gene>
    <name evidence="6" type="ORF">GCM10023186_33430</name>
</gene>
<evidence type="ECO:0000313" key="7">
    <source>
        <dbReference type="Proteomes" id="UP001500454"/>
    </source>
</evidence>
<feature type="domain" description="Cytochrome c" evidence="5">
    <location>
        <begin position="194"/>
        <end position="307"/>
    </location>
</feature>
<dbReference type="Proteomes" id="UP001500454">
    <property type="component" value="Unassembled WGS sequence"/>
</dbReference>
<evidence type="ECO:0000259" key="5">
    <source>
        <dbReference type="PROSITE" id="PS51007"/>
    </source>
</evidence>
<evidence type="ECO:0000256" key="3">
    <source>
        <dbReference type="ARBA" id="ARBA00023004"/>
    </source>
</evidence>
<dbReference type="Pfam" id="PF13442">
    <property type="entry name" value="Cytochrome_CBB3"/>
    <property type="match status" value="1"/>
</dbReference>
<evidence type="ECO:0000256" key="2">
    <source>
        <dbReference type="ARBA" id="ARBA00022723"/>
    </source>
</evidence>
<dbReference type="InterPro" id="IPR051459">
    <property type="entry name" value="Cytochrome_c-type_DH"/>
</dbReference>
<keyword evidence="3 4" id="KW-0408">Iron</keyword>
<dbReference type="InterPro" id="IPR009056">
    <property type="entry name" value="Cyt_c-like_dom"/>
</dbReference>
<keyword evidence="2 4" id="KW-0479">Metal-binding</keyword>
<proteinExistence type="predicted"/>
<evidence type="ECO:0000256" key="4">
    <source>
        <dbReference type="PROSITE-ProRule" id="PRU00433"/>
    </source>
</evidence>
<organism evidence="6 7">
    <name type="scientific">Hymenobacter koreensis</name>
    <dbReference type="NCBI Taxonomy" id="1084523"/>
    <lineage>
        <taxon>Bacteria</taxon>
        <taxon>Pseudomonadati</taxon>
        <taxon>Bacteroidota</taxon>
        <taxon>Cytophagia</taxon>
        <taxon>Cytophagales</taxon>
        <taxon>Hymenobacteraceae</taxon>
        <taxon>Hymenobacter</taxon>
    </lineage>
</organism>
<sequence length="325" mass="35069">MKKALKILGFTLAVVVFLVVCAAGFVQVRGIPTYEKPQVAALKIQVTPAQLKQGEAIAVSMCADCHLNKQTNSLSGKLLTEIPPEFGSLYAANITQDKEHGIGNWTDAELVALLRTGIGRDGRFRIVMPNFVRMSDEDLHSVIAFLRSDNPMVKPDPTPSHEQEPSLLAKTLVNTVMKPAPMPTAAVLAPPPADQVAYGRYLVVGRYKCYDCHSKDFKSNNDIEPEKSAGYLGGGNKMIGDQHAEIITRNITPDPETGIGDWTEAEFVKAVKYGMAPGGGLRNPMPKFSVMDDAEAKAIFAYLKSVPAIKNATPEDGTGSAVATR</sequence>
<reference evidence="7" key="1">
    <citation type="journal article" date="2019" name="Int. J. Syst. Evol. Microbiol.">
        <title>The Global Catalogue of Microorganisms (GCM) 10K type strain sequencing project: providing services to taxonomists for standard genome sequencing and annotation.</title>
        <authorList>
            <consortium name="The Broad Institute Genomics Platform"/>
            <consortium name="The Broad Institute Genome Sequencing Center for Infectious Disease"/>
            <person name="Wu L."/>
            <person name="Ma J."/>
        </authorList>
    </citation>
    <scope>NUCLEOTIDE SEQUENCE [LARGE SCALE GENOMIC DNA]</scope>
    <source>
        <strain evidence="7">JCM 17924</strain>
    </source>
</reference>
<dbReference type="Gene3D" id="1.10.760.10">
    <property type="entry name" value="Cytochrome c-like domain"/>
    <property type="match status" value="2"/>
</dbReference>
<dbReference type="PROSITE" id="PS51007">
    <property type="entry name" value="CYTC"/>
    <property type="match status" value="2"/>
</dbReference>
<feature type="domain" description="Cytochrome c" evidence="5">
    <location>
        <begin position="49"/>
        <end position="150"/>
    </location>
</feature>
<dbReference type="EMBL" id="BAABHA010000010">
    <property type="protein sequence ID" value="GAA4387612.1"/>
    <property type="molecule type" value="Genomic_DNA"/>
</dbReference>
<evidence type="ECO:0000313" key="6">
    <source>
        <dbReference type="EMBL" id="GAA4387612.1"/>
    </source>
</evidence>
<keyword evidence="7" id="KW-1185">Reference proteome</keyword>
<protein>
    <recommendedName>
        <fullName evidence="5">Cytochrome c domain-containing protein</fullName>
    </recommendedName>
</protein>
<dbReference type="RefSeq" id="WP_345226155.1">
    <property type="nucleotide sequence ID" value="NZ_BAABHA010000010.1"/>
</dbReference>